<feature type="non-terminal residue" evidence="1">
    <location>
        <position position="1"/>
    </location>
</feature>
<accession>A0ABU8GV54</accession>
<comment type="caution">
    <text evidence="1">The sequence shown here is derived from an EMBL/GenBank/DDBJ whole genome shotgun (WGS) entry which is preliminary data.</text>
</comment>
<evidence type="ECO:0000313" key="1">
    <source>
        <dbReference type="EMBL" id="MEI5617083.1"/>
    </source>
</evidence>
<feature type="non-terminal residue" evidence="1">
    <location>
        <position position="96"/>
    </location>
</feature>
<protein>
    <submittedName>
        <fullName evidence="1">Uncharacterized protein</fullName>
    </submittedName>
</protein>
<name>A0ABU8GV54_9ACTN</name>
<dbReference type="EMBL" id="JBBAYM010000186">
    <property type="protein sequence ID" value="MEI5617083.1"/>
    <property type="molecule type" value="Genomic_DNA"/>
</dbReference>
<proteinExistence type="predicted"/>
<evidence type="ECO:0000313" key="2">
    <source>
        <dbReference type="Proteomes" id="UP001365781"/>
    </source>
</evidence>
<reference evidence="1 2" key="1">
    <citation type="submission" date="2024-03" db="EMBL/GenBank/DDBJ databases">
        <title>First Report of Pectobacterium brasiliscabiei causing potato scab in china.</title>
        <authorList>
            <person name="Handique U."/>
        </authorList>
    </citation>
    <scope>NUCLEOTIDE SEQUENCE [LARGE SCALE GENOMIC DNA]</scope>
    <source>
        <strain evidence="1 2">ZRIMU1503</strain>
    </source>
</reference>
<organism evidence="1 2">
    <name type="scientific">Streptomyces brasiliscabiei</name>
    <dbReference type="NCBI Taxonomy" id="2736302"/>
    <lineage>
        <taxon>Bacteria</taxon>
        <taxon>Bacillati</taxon>
        <taxon>Actinomycetota</taxon>
        <taxon>Actinomycetes</taxon>
        <taxon>Kitasatosporales</taxon>
        <taxon>Streptomycetaceae</taxon>
        <taxon>Streptomyces</taxon>
    </lineage>
</organism>
<sequence length="96" mass="11253">AAKSDEEFDPRIREASADLLFDGNKLSTKNSQQSLYFDFAEHNQSHELAKGEKISFEQVYRLSRENDFAHHSYEELKAHQVSVFEEFWKLSDIVIE</sequence>
<dbReference type="Proteomes" id="UP001365781">
    <property type="component" value="Unassembled WGS sequence"/>
</dbReference>
<gene>
    <name evidence="1" type="ORF">WB403_49190</name>
</gene>
<keyword evidence="2" id="KW-1185">Reference proteome</keyword>